<proteinExistence type="predicted"/>
<dbReference type="PROSITE" id="PS50110">
    <property type="entry name" value="RESPONSE_REGULATORY"/>
    <property type="match status" value="1"/>
</dbReference>
<keyword evidence="3" id="KW-0804">Transcription</keyword>
<dbReference type="PANTHER" id="PTHR44591:SF3">
    <property type="entry name" value="RESPONSE REGULATORY DOMAIN-CONTAINING PROTEIN"/>
    <property type="match status" value="1"/>
</dbReference>
<keyword evidence="2" id="KW-0805">Transcription regulation</keyword>
<protein>
    <submittedName>
        <fullName evidence="6">Response regulator receiver domain-containing protein</fullName>
    </submittedName>
</protein>
<keyword evidence="7" id="KW-1185">Reference proteome</keyword>
<dbReference type="InterPro" id="IPR011006">
    <property type="entry name" value="CheY-like_superfamily"/>
</dbReference>
<dbReference type="PANTHER" id="PTHR44591">
    <property type="entry name" value="STRESS RESPONSE REGULATOR PROTEIN 1"/>
    <property type="match status" value="1"/>
</dbReference>
<keyword evidence="1 4" id="KW-0597">Phosphoprotein</keyword>
<name>A0ABY1INW0_9HYPH</name>
<dbReference type="SMART" id="SM00448">
    <property type="entry name" value="REC"/>
    <property type="match status" value="1"/>
</dbReference>
<gene>
    <name evidence="6" type="ORF">SAMN02745911_3076</name>
</gene>
<evidence type="ECO:0000256" key="2">
    <source>
        <dbReference type="ARBA" id="ARBA00023015"/>
    </source>
</evidence>
<feature type="modified residue" description="4-aspartylphosphate" evidence="4">
    <location>
        <position position="92"/>
    </location>
</feature>
<dbReference type="Gene3D" id="3.40.50.2300">
    <property type="match status" value="1"/>
</dbReference>
<evidence type="ECO:0000256" key="1">
    <source>
        <dbReference type="ARBA" id="ARBA00022553"/>
    </source>
</evidence>
<dbReference type="EMBL" id="FQZC01000004">
    <property type="protein sequence ID" value="SHJ71016.1"/>
    <property type="molecule type" value="Genomic_DNA"/>
</dbReference>
<dbReference type="InterPro" id="IPR001789">
    <property type="entry name" value="Sig_transdc_resp-reg_receiver"/>
</dbReference>
<reference evidence="6 7" key="1">
    <citation type="submission" date="2016-11" db="EMBL/GenBank/DDBJ databases">
        <authorList>
            <person name="Varghese N."/>
            <person name="Submissions S."/>
        </authorList>
    </citation>
    <scope>NUCLEOTIDE SEQUENCE [LARGE SCALE GENOMIC DNA]</scope>
    <source>
        <strain evidence="6 7">DSM 21988</strain>
    </source>
</reference>
<evidence type="ECO:0000313" key="7">
    <source>
        <dbReference type="Proteomes" id="UP000184290"/>
    </source>
</evidence>
<feature type="domain" description="Response regulatory" evidence="5">
    <location>
        <begin position="42"/>
        <end position="153"/>
    </location>
</feature>
<dbReference type="Proteomes" id="UP000184290">
    <property type="component" value="Unassembled WGS sequence"/>
</dbReference>
<sequence>MPIQFHLRCHSSIASPGYESLHAAPPTYIFVERHIELVHELLALVVEDEPMVRMALVDFLSDNGLDVREAGSADDAWRLIEAGERFDIVYTDVNMPGELDGLDLAHRLHRDCEDTRIVILSGRQHPDRAALPDGAVFLTKPYRYEDLLVLAVQ</sequence>
<evidence type="ECO:0000256" key="3">
    <source>
        <dbReference type="ARBA" id="ARBA00023163"/>
    </source>
</evidence>
<dbReference type="InterPro" id="IPR050595">
    <property type="entry name" value="Bact_response_regulator"/>
</dbReference>
<evidence type="ECO:0000259" key="5">
    <source>
        <dbReference type="PROSITE" id="PS50110"/>
    </source>
</evidence>
<dbReference type="Pfam" id="PF00072">
    <property type="entry name" value="Response_reg"/>
    <property type="match status" value="1"/>
</dbReference>
<dbReference type="SUPFAM" id="SSF52172">
    <property type="entry name" value="CheY-like"/>
    <property type="match status" value="1"/>
</dbReference>
<evidence type="ECO:0000256" key="4">
    <source>
        <dbReference type="PROSITE-ProRule" id="PRU00169"/>
    </source>
</evidence>
<comment type="caution">
    <text evidence="6">The sequence shown here is derived from an EMBL/GenBank/DDBJ whole genome shotgun (WGS) entry which is preliminary data.</text>
</comment>
<accession>A0ABY1INW0</accession>
<organism evidence="6 7">
    <name type="scientific">Aureimonas altamirensis DSM 21988</name>
    <dbReference type="NCBI Taxonomy" id="1121026"/>
    <lineage>
        <taxon>Bacteria</taxon>
        <taxon>Pseudomonadati</taxon>
        <taxon>Pseudomonadota</taxon>
        <taxon>Alphaproteobacteria</taxon>
        <taxon>Hyphomicrobiales</taxon>
        <taxon>Aurantimonadaceae</taxon>
        <taxon>Aureimonas</taxon>
    </lineage>
</organism>
<evidence type="ECO:0000313" key="6">
    <source>
        <dbReference type="EMBL" id="SHJ71016.1"/>
    </source>
</evidence>